<comment type="subcellular location">
    <subcellularLocation>
        <location evidence="1">Membrane</location>
        <topology evidence="1">Multi-pass membrane protein</topology>
    </subcellularLocation>
</comment>
<keyword evidence="10" id="KW-1185">Reference proteome</keyword>
<feature type="transmembrane region" description="Helical" evidence="8">
    <location>
        <begin position="45"/>
        <end position="65"/>
    </location>
</feature>
<evidence type="ECO:0000256" key="8">
    <source>
        <dbReference type="SAM" id="Phobius"/>
    </source>
</evidence>
<evidence type="ECO:0000256" key="1">
    <source>
        <dbReference type="ARBA" id="ARBA00004141"/>
    </source>
</evidence>
<dbReference type="InterPro" id="IPR004761">
    <property type="entry name" value="Spore_GerAB"/>
</dbReference>
<dbReference type="PANTHER" id="PTHR34975:SF2">
    <property type="entry name" value="SPORE GERMINATION PROTEIN A2"/>
    <property type="match status" value="1"/>
</dbReference>
<keyword evidence="6 8" id="KW-1133">Transmembrane helix</keyword>
<feature type="transmembrane region" description="Helical" evidence="8">
    <location>
        <begin position="188"/>
        <end position="211"/>
    </location>
</feature>
<gene>
    <name evidence="9" type="ORF">A6M21_12305</name>
</gene>
<proteinExistence type="inferred from homology"/>
<feature type="transmembrane region" description="Helical" evidence="8">
    <location>
        <begin position="77"/>
        <end position="100"/>
    </location>
</feature>
<feature type="transmembrane region" description="Helical" evidence="8">
    <location>
        <begin position="270"/>
        <end position="292"/>
    </location>
</feature>
<keyword evidence="5 8" id="KW-0812">Transmembrane</keyword>
<protein>
    <submittedName>
        <fullName evidence="9">Uncharacterized protein</fullName>
    </submittedName>
</protein>
<comment type="similarity">
    <text evidence="2">Belongs to the amino acid-polyamine-organocation (APC) superfamily. Spore germination protein (SGP) (TC 2.A.3.9) family.</text>
</comment>
<dbReference type="GO" id="GO:0016020">
    <property type="term" value="C:membrane"/>
    <property type="evidence" value="ECO:0007669"/>
    <property type="project" value="UniProtKB-SubCell"/>
</dbReference>
<keyword evidence="4" id="KW-0309">Germination</keyword>
<evidence type="ECO:0000256" key="3">
    <source>
        <dbReference type="ARBA" id="ARBA00022448"/>
    </source>
</evidence>
<dbReference type="NCBIfam" id="TIGR00912">
    <property type="entry name" value="2A0309"/>
    <property type="match status" value="1"/>
</dbReference>
<dbReference type="EMBL" id="LYVF01000171">
    <property type="protein sequence ID" value="OAT80847.1"/>
    <property type="molecule type" value="Genomic_DNA"/>
</dbReference>
<dbReference type="STRING" id="1838280.A6M21_12305"/>
<name>A0A1B7LD53_9FIRM</name>
<feature type="transmembrane region" description="Helical" evidence="8">
    <location>
        <begin position="17"/>
        <end position="39"/>
    </location>
</feature>
<evidence type="ECO:0000256" key="5">
    <source>
        <dbReference type="ARBA" id="ARBA00022692"/>
    </source>
</evidence>
<keyword evidence="3" id="KW-0813">Transport</keyword>
<dbReference type="Pfam" id="PF03845">
    <property type="entry name" value="Spore_permease"/>
    <property type="match status" value="1"/>
</dbReference>
<evidence type="ECO:0000256" key="2">
    <source>
        <dbReference type="ARBA" id="ARBA00007998"/>
    </source>
</evidence>
<accession>A0A1B7LD53</accession>
<dbReference type="GO" id="GO:0009847">
    <property type="term" value="P:spore germination"/>
    <property type="evidence" value="ECO:0007669"/>
    <property type="project" value="InterPro"/>
</dbReference>
<dbReference type="AlphaFoldDB" id="A0A1B7LD53"/>
<keyword evidence="7 8" id="KW-0472">Membrane</keyword>
<evidence type="ECO:0000256" key="4">
    <source>
        <dbReference type="ARBA" id="ARBA00022544"/>
    </source>
</evidence>
<dbReference type="PANTHER" id="PTHR34975">
    <property type="entry name" value="SPORE GERMINATION PROTEIN A2"/>
    <property type="match status" value="1"/>
</dbReference>
<organism evidence="9 10">
    <name type="scientific">Desulfotomaculum copahuensis</name>
    <dbReference type="NCBI Taxonomy" id="1838280"/>
    <lineage>
        <taxon>Bacteria</taxon>
        <taxon>Bacillati</taxon>
        <taxon>Bacillota</taxon>
        <taxon>Clostridia</taxon>
        <taxon>Eubacteriales</taxon>
        <taxon>Desulfotomaculaceae</taxon>
        <taxon>Desulfotomaculum</taxon>
    </lineage>
</organism>
<feature type="transmembrane region" description="Helical" evidence="8">
    <location>
        <begin position="304"/>
        <end position="323"/>
    </location>
</feature>
<dbReference type="Proteomes" id="UP000078532">
    <property type="component" value="Unassembled WGS sequence"/>
</dbReference>
<sequence length="367" mass="40142">MGGRFVDKTRISDRQTIFLLVNLVGATALIALPVVASGYAGRDAWMTAVLGTVNGFLVAFLVGALGREFPGQTIVQYAVSILGKIPGKAVGLLYLFFFIQPPAIVVREFGELLAVSMLPTTPQILFAMLIVSVSAYALYYGLEVLARVNELLFPLIIVLFLFILFSVAEHMEPANLLPVMEHGIKPVLLASLGPASWRGEIILLAMFLPMLARPERGARDAVISTLAIGMVLFVAMLVITMVFGASTARLSFSVYELARLSTFVATRLDAIWMIIWIVGIFAKIGLWYYCAVLGTAQWLNLKDYRILIAPIGVIIVAVSMSQYNTSTDMINFIAGPWISFAYLFEWFIPLILLICSRFKSSVPAAGG</sequence>
<feature type="transmembrane region" description="Helical" evidence="8">
    <location>
        <begin position="120"/>
        <end position="139"/>
    </location>
</feature>
<evidence type="ECO:0000313" key="9">
    <source>
        <dbReference type="EMBL" id="OAT80847.1"/>
    </source>
</evidence>
<feature type="transmembrane region" description="Helical" evidence="8">
    <location>
        <begin position="151"/>
        <end position="168"/>
    </location>
</feature>
<evidence type="ECO:0000256" key="6">
    <source>
        <dbReference type="ARBA" id="ARBA00022989"/>
    </source>
</evidence>
<feature type="transmembrane region" description="Helical" evidence="8">
    <location>
        <begin position="329"/>
        <end position="354"/>
    </location>
</feature>
<feature type="transmembrane region" description="Helical" evidence="8">
    <location>
        <begin position="223"/>
        <end position="250"/>
    </location>
</feature>
<comment type="caution">
    <text evidence="9">The sequence shown here is derived from an EMBL/GenBank/DDBJ whole genome shotgun (WGS) entry which is preliminary data.</text>
</comment>
<evidence type="ECO:0000313" key="10">
    <source>
        <dbReference type="Proteomes" id="UP000078532"/>
    </source>
</evidence>
<reference evidence="9 10" key="1">
    <citation type="submission" date="2016-04" db="EMBL/GenBank/DDBJ databases">
        <authorList>
            <person name="Evans L.H."/>
            <person name="Alamgir A."/>
            <person name="Owens N."/>
            <person name="Weber N.D."/>
            <person name="Virtaneva K."/>
            <person name="Barbian K."/>
            <person name="Babar A."/>
            <person name="Rosenke K."/>
        </authorList>
    </citation>
    <scope>NUCLEOTIDE SEQUENCE [LARGE SCALE GENOMIC DNA]</scope>
    <source>
        <strain evidence="9 10">LMa1</strain>
    </source>
</reference>
<evidence type="ECO:0000256" key="7">
    <source>
        <dbReference type="ARBA" id="ARBA00023136"/>
    </source>
</evidence>